<evidence type="ECO:0000313" key="3">
    <source>
        <dbReference type="Proteomes" id="UP000565441"/>
    </source>
</evidence>
<proteinExistence type="predicted"/>
<name>A0A8H5LTP5_9AGAR</name>
<evidence type="ECO:0000313" key="2">
    <source>
        <dbReference type="EMBL" id="KAF5369187.1"/>
    </source>
</evidence>
<dbReference type="Pfam" id="PF18759">
    <property type="entry name" value="Plavaka"/>
    <property type="match status" value="1"/>
</dbReference>
<keyword evidence="3" id="KW-1185">Reference proteome</keyword>
<feature type="compositionally biased region" description="Low complexity" evidence="1">
    <location>
        <begin position="37"/>
        <end position="46"/>
    </location>
</feature>
<dbReference type="AlphaFoldDB" id="A0A8H5LTP5"/>
<protein>
    <recommendedName>
        <fullName evidence="4">Transposase</fullName>
    </recommendedName>
</protein>
<sequence length="919" mass="104366">MPACYKSWQDALSSEYNVPSPLGPKRKATKTPEDSESNPPNNNDSEPILDAEDVFELPHEPPNKRPRVEEVEDEGEPQLEPRCTRYVKEYPLPAGQWIRQVKSSFELLLERQVAAGKAIWEPFASEDEWQLAMWLMKNASQKSTDEYLKLPIKVDALPTGPEWKCDIVKVQGDQVDEDGEMMEENLELWMRDPVECIRELMGNPAFREFMAFAPEQVFTDEACSERIFDEMWTADWWWKIQKLLPTGATLAPIILSSDKTQLSQFQGDKKAWPVYLTIGNLSKDIRRQPSAHATVLVGYLPVAKLDCYSEAKRSLAGYRLFHYCMSKILEPLVNAGKQGVEMVCSDGHIRRVYPILAAYVADYPEQCLVACCMENRCPRCVVDPNQRGSPVESLARDVDATLKTLDEHKRGQEPPQFENEGLRAVYQPFWRHLPHCNIFASFTPDLLHQIHKGVFKDHFVKWCTSIIGESEVDARFKAMSDFPGLRHFKKGISSVSQWTGTELKEMEKVFLGVLAGAVNSEVLTIARALLDFIYYSQYQSHTSTTLGQLESSLRTFHAHKDVFIKLEIREHFDIPKLHSIMHYVDAIKALGSADGYNSESPERLHIDFAKEAYRASNKRDYTEQMALWLQRREAMWTREAFCAWINGSLTREAKSSPSANGLDEDDDVDIDIVTDSRAEPQIPAPQPCTTTAVPVSYAIAKSPSFKNVTVERIHSEFGAVDFIPALTNFLRTSLPSTTILPNQLDRFDLFRQIVVSLPPNRHLSDNILTNRIRTTPAIKPNGRKLGSPPHFDTALIIENLAEHRQSGGFSGLRPAQVRVIFILPPHLGTYLHPLAYIEWFTPLGRPDNIIGMHTISRSTRQRRRNAAVIPVTLIARGCHLMAKSGARIDRHLTTDNALELATHFYLNPYIHVDTFSIIK</sequence>
<gene>
    <name evidence="2" type="ORF">D9615_009951</name>
</gene>
<organism evidence="2 3">
    <name type="scientific">Tricholomella constricta</name>
    <dbReference type="NCBI Taxonomy" id="117010"/>
    <lineage>
        <taxon>Eukaryota</taxon>
        <taxon>Fungi</taxon>
        <taxon>Dikarya</taxon>
        <taxon>Basidiomycota</taxon>
        <taxon>Agaricomycotina</taxon>
        <taxon>Agaricomycetes</taxon>
        <taxon>Agaricomycetidae</taxon>
        <taxon>Agaricales</taxon>
        <taxon>Tricholomatineae</taxon>
        <taxon>Lyophyllaceae</taxon>
        <taxon>Tricholomella</taxon>
    </lineage>
</organism>
<feature type="compositionally biased region" description="Basic and acidic residues" evidence="1">
    <location>
        <begin position="56"/>
        <end position="69"/>
    </location>
</feature>
<evidence type="ECO:0000256" key="1">
    <source>
        <dbReference type="SAM" id="MobiDB-lite"/>
    </source>
</evidence>
<accession>A0A8H5LTP5</accession>
<dbReference type="OrthoDB" id="2418900at2759"/>
<dbReference type="Proteomes" id="UP000565441">
    <property type="component" value="Unassembled WGS sequence"/>
</dbReference>
<dbReference type="EMBL" id="JAACJP010000056">
    <property type="protein sequence ID" value="KAF5369187.1"/>
    <property type="molecule type" value="Genomic_DNA"/>
</dbReference>
<evidence type="ECO:0008006" key="4">
    <source>
        <dbReference type="Google" id="ProtNLM"/>
    </source>
</evidence>
<dbReference type="InterPro" id="IPR041078">
    <property type="entry name" value="Plavaka"/>
</dbReference>
<reference evidence="2 3" key="1">
    <citation type="journal article" date="2020" name="ISME J.">
        <title>Uncovering the hidden diversity of litter-decomposition mechanisms in mushroom-forming fungi.</title>
        <authorList>
            <person name="Floudas D."/>
            <person name="Bentzer J."/>
            <person name="Ahren D."/>
            <person name="Johansson T."/>
            <person name="Persson P."/>
            <person name="Tunlid A."/>
        </authorList>
    </citation>
    <scope>NUCLEOTIDE SEQUENCE [LARGE SCALE GENOMIC DNA]</scope>
    <source>
        <strain evidence="2 3">CBS 661.87</strain>
    </source>
</reference>
<feature type="region of interest" description="Disordered" evidence="1">
    <location>
        <begin position="1"/>
        <end position="82"/>
    </location>
</feature>
<comment type="caution">
    <text evidence="2">The sequence shown here is derived from an EMBL/GenBank/DDBJ whole genome shotgun (WGS) entry which is preliminary data.</text>
</comment>